<evidence type="ECO:0000313" key="8">
    <source>
        <dbReference type="Proteomes" id="UP000187506"/>
    </source>
</evidence>
<dbReference type="PANTHER" id="PTHR10057">
    <property type="entry name" value="PERIPHERAL-TYPE BENZODIAZEPINE RECEPTOR"/>
    <property type="match status" value="1"/>
</dbReference>
<dbReference type="Pfam" id="PF03073">
    <property type="entry name" value="TspO_MBR"/>
    <property type="match status" value="1"/>
</dbReference>
<keyword evidence="4 6" id="KW-1133">Transmembrane helix</keyword>
<evidence type="ECO:0000256" key="1">
    <source>
        <dbReference type="ARBA" id="ARBA00004141"/>
    </source>
</evidence>
<dbReference type="RefSeq" id="WP_076733099.1">
    <property type="nucleotide sequence ID" value="NZ_CP019352.1"/>
</dbReference>
<dbReference type="EMBL" id="CP019352">
    <property type="protein sequence ID" value="APY00192.1"/>
    <property type="molecule type" value="Genomic_DNA"/>
</dbReference>
<comment type="subcellular location">
    <subcellularLocation>
        <location evidence="1">Membrane</location>
        <topology evidence="1">Multi-pass membrane protein</topology>
    </subcellularLocation>
</comment>
<keyword evidence="8" id="KW-1185">Reference proteome</keyword>
<keyword evidence="5 6" id="KW-0472">Membrane</keyword>
<feature type="transmembrane region" description="Helical" evidence="6">
    <location>
        <begin position="45"/>
        <end position="69"/>
    </location>
</feature>
<comment type="similarity">
    <text evidence="2">Belongs to the TspO/BZRP family.</text>
</comment>
<name>A0AAC9LMR9_9FLAO</name>
<feature type="transmembrane region" description="Helical" evidence="6">
    <location>
        <begin position="76"/>
        <end position="93"/>
    </location>
</feature>
<protein>
    <submittedName>
        <fullName evidence="7">TspO protein</fullName>
    </submittedName>
</protein>
<evidence type="ECO:0000256" key="6">
    <source>
        <dbReference type="SAM" id="Phobius"/>
    </source>
</evidence>
<reference evidence="7 8" key="1">
    <citation type="submission" date="2017-01" db="EMBL/GenBank/DDBJ databases">
        <title>Complete genome of Lacinutrix venerupis DOK2-8 isolated from seawater in Dokdo.</title>
        <authorList>
            <person name="Chi W.-J."/>
            <person name="Kim J.H."/>
        </authorList>
    </citation>
    <scope>NUCLEOTIDE SEQUENCE [LARGE SCALE GENOMIC DNA]</scope>
    <source>
        <strain evidence="7 8">DOK2-8</strain>
    </source>
</reference>
<accession>A0AAC9LMR9</accession>
<evidence type="ECO:0000256" key="3">
    <source>
        <dbReference type="ARBA" id="ARBA00022692"/>
    </source>
</evidence>
<keyword evidence="3 6" id="KW-0812">Transmembrane</keyword>
<organism evidence="7 8">
    <name type="scientific">Lacinutrix venerupis</name>
    <dbReference type="NCBI Taxonomy" id="1486034"/>
    <lineage>
        <taxon>Bacteria</taxon>
        <taxon>Pseudomonadati</taxon>
        <taxon>Bacteroidota</taxon>
        <taxon>Flavobacteriia</taxon>
        <taxon>Flavobacteriales</taxon>
        <taxon>Flavobacteriaceae</taxon>
        <taxon>Lacinutrix</taxon>
    </lineage>
</organism>
<dbReference type="InterPro" id="IPR038330">
    <property type="entry name" value="TspO/MBR-related_sf"/>
</dbReference>
<dbReference type="GO" id="GO:0016020">
    <property type="term" value="C:membrane"/>
    <property type="evidence" value="ECO:0007669"/>
    <property type="project" value="UniProtKB-SubCell"/>
</dbReference>
<feature type="transmembrane region" description="Helical" evidence="6">
    <location>
        <begin position="99"/>
        <end position="119"/>
    </location>
</feature>
<evidence type="ECO:0000256" key="5">
    <source>
        <dbReference type="ARBA" id="ARBA00023136"/>
    </source>
</evidence>
<dbReference type="PANTHER" id="PTHR10057:SF0">
    <property type="entry name" value="TRANSLOCATOR PROTEIN"/>
    <property type="match status" value="1"/>
</dbReference>
<sequence>MNKLKYILLFIIINFASLYIGNILMDNGPQTSWYLSLEKAPWTPPGWVFGVAWTLIMLCFSFYLASLFLKQNSLKLKLAFTLQVFLNVIWNFVFFNQHLVAIGLIVISALTVVIFTFFFTNFKSMKNKSFLLLPYMVWLLIATSLNAFILLNN</sequence>
<feature type="transmembrane region" description="Helical" evidence="6">
    <location>
        <begin position="7"/>
        <end position="25"/>
    </location>
</feature>
<proteinExistence type="inferred from homology"/>
<dbReference type="CDD" id="cd15904">
    <property type="entry name" value="TSPO_MBR"/>
    <property type="match status" value="1"/>
</dbReference>
<dbReference type="InterPro" id="IPR004307">
    <property type="entry name" value="TspO_MBR"/>
</dbReference>
<dbReference type="Gene3D" id="1.20.1260.100">
    <property type="entry name" value="TspO/MBR protein"/>
    <property type="match status" value="1"/>
</dbReference>
<evidence type="ECO:0000256" key="4">
    <source>
        <dbReference type="ARBA" id="ARBA00022989"/>
    </source>
</evidence>
<dbReference type="AlphaFoldDB" id="A0AAC9LMR9"/>
<gene>
    <name evidence="7" type="ORF">BWR22_07645</name>
</gene>
<evidence type="ECO:0000256" key="2">
    <source>
        <dbReference type="ARBA" id="ARBA00007524"/>
    </source>
</evidence>
<feature type="transmembrane region" description="Helical" evidence="6">
    <location>
        <begin position="131"/>
        <end position="151"/>
    </location>
</feature>
<dbReference type="GO" id="GO:0033013">
    <property type="term" value="P:tetrapyrrole metabolic process"/>
    <property type="evidence" value="ECO:0007669"/>
    <property type="project" value="UniProtKB-ARBA"/>
</dbReference>
<dbReference type="PIRSF" id="PIRSF005859">
    <property type="entry name" value="PBR"/>
    <property type="match status" value="1"/>
</dbReference>
<dbReference type="KEGG" id="lvn:BWR22_07645"/>
<evidence type="ECO:0000313" key="7">
    <source>
        <dbReference type="EMBL" id="APY00192.1"/>
    </source>
</evidence>
<dbReference type="Proteomes" id="UP000187506">
    <property type="component" value="Chromosome"/>
</dbReference>